<accession>A0A840HVL6</accession>
<proteinExistence type="predicted"/>
<protein>
    <submittedName>
        <fullName evidence="1">Putative O-methyltransferase YrrM</fullName>
    </submittedName>
</protein>
<dbReference type="GO" id="GO:0008168">
    <property type="term" value="F:methyltransferase activity"/>
    <property type="evidence" value="ECO:0007669"/>
    <property type="project" value="UniProtKB-KW"/>
</dbReference>
<evidence type="ECO:0000313" key="1">
    <source>
        <dbReference type="EMBL" id="MBB4641464.1"/>
    </source>
</evidence>
<evidence type="ECO:0000313" key="2">
    <source>
        <dbReference type="Proteomes" id="UP000575068"/>
    </source>
</evidence>
<dbReference type="EMBL" id="JACHOV010000006">
    <property type="protein sequence ID" value="MBB4641464.1"/>
    <property type="molecule type" value="Genomic_DNA"/>
</dbReference>
<dbReference type="InterPro" id="IPR029063">
    <property type="entry name" value="SAM-dependent_MTases_sf"/>
</dbReference>
<keyword evidence="2" id="KW-1185">Reference proteome</keyword>
<dbReference type="Gene3D" id="3.40.50.150">
    <property type="entry name" value="Vaccinia Virus protein VP39"/>
    <property type="match status" value="1"/>
</dbReference>
<comment type="caution">
    <text evidence="1">The sequence shown here is derived from an EMBL/GenBank/DDBJ whole genome shotgun (WGS) entry which is preliminary data.</text>
</comment>
<keyword evidence="1" id="KW-0808">Transferase</keyword>
<keyword evidence="1" id="KW-0489">Methyltransferase</keyword>
<dbReference type="PANTHER" id="PTHR37909">
    <property type="entry name" value="S-ADENOSYL-L-METHIONINE-DEPENDENT METHYLTRANSFERASES SUPERFAMILY PROTEIN"/>
    <property type="match status" value="1"/>
</dbReference>
<sequence length="221" mass="24363">MSVAKMRNLLGVGDIFDGFVPEFDVDLQGWNSDCKAFDILSETTRPMIAFDVGVWKGGSTIAMAQRMRDAGTPGFVIAIDTFLGSPEHWLPGPHGDFRTDLIFHRGSPRLYWQFLSNVVHSGLQDYVIPLRQTSTNAATILGQLGVSADVIHIDAAHDYRSVYDDLTMYWNLVRNGGAMVADDYIEEWPAVLKAVDDFCATVSCQKATVVPKAILTRPGHA</sequence>
<gene>
    <name evidence="1" type="ORF">HNQ99_001773</name>
</gene>
<dbReference type="PANTHER" id="PTHR37909:SF1">
    <property type="entry name" value="S-ADENOSYL-L-METHIONINE-DEPENDENT METHYLTRANSFERASES SUPERFAMILY PROTEIN"/>
    <property type="match status" value="1"/>
</dbReference>
<dbReference type="RefSeq" id="WP_184475280.1">
    <property type="nucleotide sequence ID" value="NZ_JACHOV010000006.1"/>
</dbReference>
<name>A0A840HVL6_9SPHN</name>
<organism evidence="1 2">
    <name type="scientific">Rhizorhapis suberifaciens</name>
    <name type="common">corky root of lettuce</name>
    <dbReference type="NCBI Taxonomy" id="13656"/>
    <lineage>
        <taxon>Bacteria</taxon>
        <taxon>Pseudomonadati</taxon>
        <taxon>Pseudomonadota</taxon>
        <taxon>Alphaproteobacteria</taxon>
        <taxon>Sphingomonadales</taxon>
        <taxon>Sphingomonadaceae</taxon>
        <taxon>Rhizorhapis</taxon>
    </lineage>
</organism>
<dbReference type="Pfam" id="PF13578">
    <property type="entry name" value="Methyltransf_24"/>
    <property type="match status" value="1"/>
</dbReference>
<dbReference type="GO" id="GO:0032259">
    <property type="term" value="P:methylation"/>
    <property type="evidence" value="ECO:0007669"/>
    <property type="project" value="UniProtKB-KW"/>
</dbReference>
<dbReference type="SUPFAM" id="SSF53335">
    <property type="entry name" value="S-adenosyl-L-methionine-dependent methyltransferases"/>
    <property type="match status" value="1"/>
</dbReference>
<dbReference type="Proteomes" id="UP000575068">
    <property type="component" value="Unassembled WGS sequence"/>
</dbReference>
<reference evidence="1 2" key="1">
    <citation type="submission" date="2020-08" db="EMBL/GenBank/DDBJ databases">
        <title>Genomic Encyclopedia of Type Strains, Phase IV (KMG-IV): sequencing the most valuable type-strain genomes for metagenomic binning, comparative biology and taxonomic classification.</title>
        <authorList>
            <person name="Goeker M."/>
        </authorList>
    </citation>
    <scope>NUCLEOTIDE SEQUENCE [LARGE SCALE GENOMIC DNA]</scope>
    <source>
        <strain evidence="1 2">DSM 7465</strain>
    </source>
</reference>
<dbReference type="AlphaFoldDB" id="A0A840HVL6"/>